<dbReference type="InterPro" id="IPR001199">
    <property type="entry name" value="Cyt_B5-like_heme/steroid-bd"/>
</dbReference>
<dbReference type="PANTHER" id="PTHR19359:SF25">
    <property type="entry name" value="CYTOCHROME B5 HEME-BINDING DOMAIN-CONTAINING PROTEIN"/>
    <property type="match status" value="1"/>
</dbReference>
<dbReference type="RefSeq" id="XP_015657367.1">
    <property type="nucleotide sequence ID" value="XM_015804233.1"/>
</dbReference>
<proteinExistence type="inferred from homology"/>
<dbReference type="GO" id="GO:0020037">
    <property type="term" value="F:heme binding"/>
    <property type="evidence" value="ECO:0007669"/>
    <property type="project" value="TreeGrafter"/>
</dbReference>
<comment type="caution">
    <text evidence="6">The sequence shown here is derived from an EMBL/GenBank/DDBJ whole genome shotgun (WGS) entry which is preliminary data.</text>
</comment>
<evidence type="ECO:0000256" key="1">
    <source>
        <dbReference type="ARBA" id="ARBA00022617"/>
    </source>
</evidence>
<dbReference type="Pfam" id="PF00173">
    <property type="entry name" value="Cyt-b5"/>
    <property type="match status" value="1"/>
</dbReference>
<dbReference type="PANTHER" id="PTHR19359">
    <property type="entry name" value="CYTOCHROME B5"/>
    <property type="match status" value="1"/>
</dbReference>
<dbReference type="GO" id="GO:0016020">
    <property type="term" value="C:membrane"/>
    <property type="evidence" value="ECO:0007669"/>
    <property type="project" value="TreeGrafter"/>
</dbReference>
<dbReference type="Proteomes" id="UP000037923">
    <property type="component" value="Unassembled WGS sequence"/>
</dbReference>
<comment type="similarity">
    <text evidence="4">Belongs to the cytochrome b5 family.</text>
</comment>
<dbReference type="SUPFAM" id="SSF55856">
    <property type="entry name" value="Cytochrome b5-like heme/steroid binding domain"/>
    <property type="match status" value="1"/>
</dbReference>
<dbReference type="GeneID" id="26906282"/>
<evidence type="ECO:0000313" key="7">
    <source>
        <dbReference type="Proteomes" id="UP000037923"/>
    </source>
</evidence>
<evidence type="ECO:0000256" key="2">
    <source>
        <dbReference type="ARBA" id="ARBA00022723"/>
    </source>
</evidence>
<dbReference type="InterPro" id="IPR050668">
    <property type="entry name" value="Cytochrome_b5"/>
</dbReference>
<evidence type="ECO:0000259" key="5">
    <source>
        <dbReference type="PROSITE" id="PS50255"/>
    </source>
</evidence>
<keyword evidence="2" id="KW-0479">Metal-binding</keyword>
<dbReference type="AlphaFoldDB" id="A0A0N0VEP7"/>
<organism evidence="6 7">
    <name type="scientific">Leptomonas pyrrhocoris</name>
    <name type="common">Firebug parasite</name>
    <dbReference type="NCBI Taxonomy" id="157538"/>
    <lineage>
        <taxon>Eukaryota</taxon>
        <taxon>Discoba</taxon>
        <taxon>Euglenozoa</taxon>
        <taxon>Kinetoplastea</taxon>
        <taxon>Metakinetoplastina</taxon>
        <taxon>Trypanosomatida</taxon>
        <taxon>Trypanosomatidae</taxon>
        <taxon>Leishmaniinae</taxon>
        <taxon>Leptomonas</taxon>
    </lineage>
</organism>
<dbReference type="OMA" id="YRVPMSF"/>
<reference evidence="6 7" key="1">
    <citation type="submission" date="2015-07" db="EMBL/GenBank/DDBJ databases">
        <title>High-quality genome of monoxenous trypanosomatid Leptomonas pyrrhocoris.</title>
        <authorList>
            <person name="Flegontov P."/>
            <person name="Butenko A."/>
            <person name="Firsov S."/>
            <person name="Vlcek C."/>
            <person name="Logacheva M.D."/>
            <person name="Field M."/>
            <person name="Filatov D."/>
            <person name="Flegontova O."/>
            <person name="Gerasimov E."/>
            <person name="Jackson A.P."/>
            <person name="Kelly S."/>
            <person name="Opperdoes F."/>
            <person name="O'Reilly A."/>
            <person name="Votypka J."/>
            <person name="Yurchenko V."/>
            <person name="Lukes J."/>
        </authorList>
    </citation>
    <scope>NUCLEOTIDE SEQUENCE [LARGE SCALE GENOMIC DNA]</scope>
    <source>
        <strain evidence="6">H10</strain>
    </source>
</reference>
<name>A0A0N0VEP7_LEPPY</name>
<dbReference type="InterPro" id="IPR036400">
    <property type="entry name" value="Cyt_B5-like_heme/steroid_sf"/>
</dbReference>
<dbReference type="OrthoDB" id="260091at2759"/>
<accession>A0A0N0VEP7</accession>
<dbReference type="VEuPathDB" id="TriTrypDB:LpyrH10_12_1700"/>
<dbReference type="PROSITE" id="PS50255">
    <property type="entry name" value="CYTOCHROME_B5_2"/>
    <property type="match status" value="1"/>
</dbReference>
<evidence type="ECO:0000256" key="3">
    <source>
        <dbReference type="ARBA" id="ARBA00023004"/>
    </source>
</evidence>
<evidence type="ECO:0000256" key="4">
    <source>
        <dbReference type="ARBA" id="ARBA00038168"/>
    </source>
</evidence>
<evidence type="ECO:0000313" key="6">
    <source>
        <dbReference type="EMBL" id="KPA78928.1"/>
    </source>
</evidence>
<keyword evidence="1" id="KW-0349">Heme</keyword>
<feature type="domain" description="Cytochrome b5 heme-binding" evidence="5">
    <location>
        <begin position="22"/>
        <end position="79"/>
    </location>
</feature>
<dbReference type="Gene3D" id="3.10.120.10">
    <property type="entry name" value="Cytochrome b5-like heme/steroid binding domain"/>
    <property type="match status" value="1"/>
</dbReference>
<dbReference type="EMBL" id="LGTL01000012">
    <property type="protein sequence ID" value="KPA78928.1"/>
    <property type="molecule type" value="Genomic_DNA"/>
</dbReference>
<keyword evidence="3" id="KW-0408">Iron</keyword>
<protein>
    <recommendedName>
        <fullName evidence="5">Cytochrome b5 heme-binding domain-containing protein</fullName>
    </recommendedName>
</protein>
<sequence>MEASRPISPAAMPSSPVDEKIEEHLWLIYGGQTYRVPMSFVRRHPKGKELILPYANQDMTEAYDNAGHSKGATRTLRKYADATRSAEEIEKIYATQRAMHEQAAWNMCVRVGSLLSVAAVLGAVYVRCRQQNS</sequence>
<keyword evidence="7" id="KW-1185">Reference proteome</keyword>
<dbReference type="GO" id="GO:0046872">
    <property type="term" value="F:metal ion binding"/>
    <property type="evidence" value="ECO:0007669"/>
    <property type="project" value="UniProtKB-KW"/>
</dbReference>
<gene>
    <name evidence="6" type="ORF">ABB37_05992</name>
</gene>